<dbReference type="Gene3D" id="3.30.70.1950">
    <property type="match status" value="1"/>
</dbReference>
<dbReference type="GO" id="GO:0030674">
    <property type="term" value="F:protein-macromolecule adaptor activity"/>
    <property type="evidence" value="ECO:0007669"/>
    <property type="project" value="UniProtKB-UniRule"/>
</dbReference>
<comment type="domain">
    <text evidence="2">The N-terminal domain probably binds unfolded/aggregated proteins; the C-terminal domain interacts with ClpC.</text>
</comment>
<evidence type="ECO:0000313" key="3">
    <source>
        <dbReference type="EMBL" id="EOT87134.1"/>
    </source>
</evidence>
<comment type="function">
    <text evidence="2">Enables the recognition and targeting of unfolded and aggregated proteins to the ClpC protease or to other proteins involved in proteolysis.</text>
</comment>
<dbReference type="eggNOG" id="COG4862">
    <property type="taxonomic scope" value="Bacteria"/>
</dbReference>
<sequence length="243" mass="27970">MEMEHINENTIRVLIKSEDLAARGFTFLDLLGNQKEIESFFYSILEEVDIDDEFKGSEAVTFQVLPKGDGLELFISKSLPQDAMDGFEDFQKEEAEAEWWESDDNIDTTKAFEELSDDEIKKIFSEKLDSEEGKVDKSKLPKEHKPVVIEFANFELAIWLANEVTIDDISSTLYLMDHVYYLVVKFEDEDLSEKAIRNYTAHLGEFGRKVSITDDVLAEHGELIIENDALETLRTYFAPDTKK</sequence>
<dbReference type="InterPro" id="IPR008681">
    <property type="entry name" value="Neg-reg_MecA"/>
</dbReference>
<organism evidence="3 4">
    <name type="scientific">Enterococcus sulfureus ATCC 49903</name>
    <dbReference type="NCBI Taxonomy" id="1140003"/>
    <lineage>
        <taxon>Bacteria</taxon>
        <taxon>Bacillati</taxon>
        <taxon>Bacillota</taxon>
        <taxon>Bacilli</taxon>
        <taxon>Lactobacillales</taxon>
        <taxon>Enterococcaceae</taxon>
        <taxon>Enterococcus</taxon>
    </lineage>
</organism>
<dbReference type="AlphaFoldDB" id="S0P0N5"/>
<dbReference type="EMBL" id="ASWO01000001">
    <property type="protein sequence ID" value="EOT87134.1"/>
    <property type="molecule type" value="Genomic_DNA"/>
</dbReference>
<dbReference type="HAMAP" id="MF_01124">
    <property type="entry name" value="MecA"/>
    <property type="match status" value="1"/>
</dbReference>
<reference evidence="3 4" key="1">
    <citation type="submission" date="2013-03" db="EMBL/GenBank/DDBJ databases">
        <title>The Genome Sequence of Enterococcus sulfureus ATCC_49903 (PacBio/Illumina hybrid assembly).</title>
        <authorList>
            <consortium name="The Broad Institute Genomics Platform"/>
            <consortium name="The Broad Institute Genome Sequencing Center for Infectious Disease"/>
            <person name="Earl A."/>
            <person name="Russ C."/>
            <person name="Gilmore M."/>
            <person name="Surin D."/>
            <person name="Walker B."/>
            <person name="Young S."/>
            <person name="Zeng Q."/>
            <person name="Gargeya S."/>
            <person name="Fitzgerald M."/>
            <person name="Haas B."/>
            <person name="Abouelleil A."/>
            <person name="Allen A.W."/>
            <person name="Alvarado L."/>
            <person name="Arachchi H.M."/>
            <person name="Berlin A.M."/>
            <person name="Chapman S.B."/>
            <person name="Gainer-Dewar J."/>
            <person name="Goldberg J."/>
            <person name="Griggs A."/>
            <person name="Gujja S."/>
            <person name="Hansen M."/>
            <person name="Howarth C."/>
            <person name="Imamovic A."/>
            <person name="Ireland A."/>
            <person name="Larimer J."/>
            <person name="McCowan C."/>
            <person name="Murphy C."/>
            <person name="Pearson M."/>
            <person name="Poon T.W."/>
            <person name="Priest M."/>
            <person name="Roberts A."/>
            <person name="Saif S."/>
            <person name="Shea T."/>
            <person name="Sisk P."/>
            <person name="Sykes S."/>
            <person name="Wortman J."/>
            <person name="Nusbaum C."/>
            <person name="Birren B."/>
        </authorList>
    </citation>
    <scope>NUCLEOTIDE SEQUENCE [LARGE SCALE GENOMIC DNA]</scope>
    <source>
        <strain evidence="3 4">ATCC 49903</strain>
    </source>
</reference>
<dbReference type="PATRIC" id="fig|1140003.3.peg.188"/>
<dbReference type="PANTHER" id="PTHR39161">
    <property type="entry name" value="ADAPTER PROTEIN MECA"/>
    <property type="match status" value="1"/>
</dbReference>
<dbReference type="OrthoDB" id="2360201at2"/>
<dbReference type="InterPro" id="IPR038471">
    <property type="entry name" value="MecA_C_sf"/>
</dbReference>
<accession>S0P0N5</accession>
<evidence type="ECO:0000256" key="1">
    <source>
        <dbReference type="ARBA" id="ARBA00005397"/>
    </source>
</evidence>
<proteinExistence type="inferred from homology"/>
<gene>
    <name evidence="2" type="primary">mecA</name>
    <name evidence="3" type="ORF">I573_00190</name>
</gene>
<keyword evidence="4" id="KW-1185">Reference proteome</keyword>
<dbReference type="Proteomes" id="UP000015961">
    <property type="component" value="Unassembled WGS sequence"/>
</dbReference>
<evidence type="ECO:0000256" key="2">
    <source>
        <dbReference type="HAMAP-Rule" id="MF_01124"/>
    </source>
</evidence>
<evidence type="ECO:0000313" key="4">
    <source>
        <dbReference type="Proteomes" id="UP000015961"/>
    </source>
</evidence>
<dbReference type="PANTHER" id="PTHR39161:SF1">
    <property type="entry name" value="ADAPTER PROTEIN MECA 1"/>
    <property type="match status" value="1"/>
</dbReference>
<name>S0P0N5_9ENTE</name>
<dbReference type="RefSeq" id="WP_016184682.1">
    <property type="nucleotide sequence ID" value="NZ_ASWO01000001.1"/>
</dbReference>
<dbReference type="Pfam" id="PF05389">
    <property type="entry name" value="MecA"/>
    <property type="match status" value="1"/>
</dbReference>
<protein>
    <recommendedName>
        <fullName evidence="2">Adapter protein MecA</fullName>
    </recommendedName>
</protein>
<comment type="similarity">
    <text evidence="1 2">Belongs to the MecA family.</text>
</comment>
<dbReference type="STRING" id="1140003.OMY_00191"/>
<dbReference type="PIRSF" id="PIRSF029008">
    <property type="entry name" value="MecA"/>
    <property type="match status" value="1"/>
</dbReference>
<comment type="caution">
    <text evidence="3">The sequence shown here is derived from an EMBL/GenBank/DDBJ whole genome shotgun (WGS) entry which is preliminary data.</text>
</comment>
<comment type="subunit">
    <text evidence="2">Homodimer.</text>
</comment>